<reference evidence="1 2" key="1">
    <citation type="submission" date="2018-01" db="EMBL/GenBank/DDBJ databases">
        <title>Species boundaries and ecological features among Paraburkholderia terrae DSMZ17804T, P. hospita DSMZ17164T and P. caribensis DSMZ13236T.</title>
        <authorList>
            <person name="Pratama A.A."/>
        </authorList>
    </citation>
    <scope>NUCLEOTIDE SEQUENCE [LARGE SCALE GENOMIC DNA]</scope>
    <source>
        <strain evidence="1 2">DSM 17164</strain>
    </source>
</reference>
<dbReference type="EMBL" id="CP026108">
    <property type="protein sequence ID" value="AUT75765.1"/>
    <property type="molecule type" value="Genomic_DNA"/>
</dbReference>
<accession>A0AAN1JL48</accession>
<gene>
    <name evidence="1" type="ORF">C2L64_46450</name>
</gene>
<dbReference type="SUPFAM" id="SSF52467">
    <property type="entry name" value="DHS-like NAD/FAD-binding domain"/>
    <property type="match status" value="1"/>
</dbReference>
<evidence type="ECO:0008006" key="3">
    <source>
        <dbReference type="Google" id="ProtNLM"/>
    </source>
</evidence>
<sequence>MIEGHVVFLCGAGVSAPQMPTFGRLVDCVYKRIGVERTAAEALAINNWRYEEALGAVSRRLANPAWIFSEVTSILTRDTVDLGHHKTLLRLSRARDNRLLLVTTNFECLFERAVDENEGRGRGKALSLAGQALPPPGSEACHGIIHLHGRTHDATAGLDATPLVLTSAEYGDAYMRSGWASRFLFDLVRCETLVLVGYSANDAPVRYFLNLLEGDRDRFEDLRTVYALDSHDTDAIETEARWATIAVTPLPYRKGRRRGVAAAPTAARHQHIAACRLRQALHRKRHTLRQAEWPQCK</sequence>
<dbReference type="InterPro" id="IPR029035">
    <property type="entry name" value="DHS-like_NAD/FAD-binding_dom"/>
</dbReference>
<name>A0AAN1JL48_9BURK</name>
<evidence type="ECO:0000313" key="1">
    <source>
        <dbReference type="EMBL" id="AUT75765.1"/>
    </source>
</evidence>
<proteinExistence type="predicted"/>
<dbReference type="AlphaFoldDB" id="A0AAN1JL48"/>
<dbReference type="GeneID" id="55535725"/>
<organism evidence="1 2">
    <name type="scientific">Paraburkholderia hospita</name>
    <dbReference type="NCBI Taxonomy" id="169430"/>
    <lineage>
        <taxon>Bacteria</taxon>
        <taxon>Pseudomonadati</taxon>
        <taxon>Pseudomonadota</taxon>
        <taxon>Betaproteobacteria</taxon>
        <taxon>Burkholderiales</taxon>
        <taxon>Burkholderiaceae</taxon>
        <taxon>Paraburkholderia</taxon>
    </lineage>
</organism>
<dbReference type="Pfam" id="PF13289">
    <property type="entry name" value="SIR2_2"/>
    <property type="match status" value="1"/>
</dbReference>
<dbReference type="Gene3D" id="3.40.50.1220">
    <property type="entry name" value="TPP-binding domain"/>
    <property type="match status" value="1"/>
</dbReference>
<dbReference type="KEGG" id="phs:C2L64_46450"/>
<dbReference type="RefSeq" id="WP_103154069.1">
    <property type="nucleotide sequence ID" value="NZ_CP026108.1"/>
</dbReference>
<evidence type="ECO:0000313" key="2">
    <source>
        <dbReference type="Proteomes" id="UP000236649"/>
    </source>
</evidence>
<dbReference type="Proteomes" id="UP000236649">
    <property type="component" value="Chromosome 4"/>
</dbReference>
<protein>
    <recommendedName>
        <fullName evidence="3">SIR2-like domain-containing protein</fullName>
    </recommendedName>
</protein>